<reference evidence="3" key="1">
    <citation type="journal article" date="2011" name="J. Bacteriol.">
        <title>Complete genome sequence of the haloaromatic acid-degrading bacterium Achromobacter xylosoxidans A8.</title>
        <authorList>
            <person name="Strnad H."/>
            <person name="Ridl J."/>
            <person name="Paces J."/>
            <person name="Kolar M."/>
            <person name="Vlcek C."/>
            <person name="Paces V."/>
        </authorList>
    </citation>
    <scope>NUCLEOTIDE SEQUENCE [LARGE SCALE GENOMIC DNA]</scope>
    <source>
        <strain evidence="3">A8</strain>
        <plasmid evidence="3">pA82</plasmid>
    </source>
</reference>
<accession>E3HY96</accession>
<dbReference type="EMBL" id="CP002289">
    <property type="protein sequence ID" value="ADP20050.1"/>
    <property type="molecule type" value="Genomic_DNA"/>
</dbReference>
<name>E3HY96_ACHXA</name>
<sequence>MPLFLIATLVQVAALIFIAIGPGPSSERAEQVTMGVRNVTLYIAWTPFIFVLAISIFSGIARAVKTDAHQATGPNQGASSMVVLGVFLVPAITITAAMALSNWLFGYGKF</sequence>
<keyword evidence="1" id="KW-0812">Transmembrane</keyword>
<evidence type="ECO:0000313" key="3">
    <source>
        <dbReference type="Proteomes" id="UP000006876"/>
    </source>
</evidence>
<dbReference type="AlphaFoldDB" id="E3HY96"/>
<dbReference type="KEGG" id="axy:AXYL_06767"/>
<evidence type="ECO:0000313" key="2">
    <source>
        <dbReference type="EMBL" id="ADP20050.1"/>
    </source>
</evidence>
<feature type="transmembrane region" description="Helical" evidence="1">
    <location>
        <begin position="82"/>
        <end position="105"/>
    </location>
</feature>
<feature type="transmembrane region" description="Helical" evidence="1">
    <location>
        <begin position="39"/>
        <end position="61"/>
    </location>
</feature>
<organism evidence="2 3">
    <name type="scientific">Achromobacter xylosoxidans (strain A8)</name>
    <dbReference type="NCBI Taxonomy" id="762376"/>
    <lineage>
        <taxon>Bacteria</taxon>
        <taxon>Pseudomonadati</taxon>
        <taxon>Pseudomonadota</taxon>
        <taxon>Betaproteobacteria</taxon>
        <taxon>Burkholderiales</taxon>
        <taxon>Alcaligenaceae</taxon>
        <taxon>Achromobacter</taxon>
    </lineage>
</organism>
<geneLocation type="plasmid" evidence="2 3">
    <name>pA82</name>
</geneLocation>
<dbReference type="RefSeq" id="WP_013397238.1">
    <property type="nucleotide sequence ID" value="NC_014642.1"/>
</dbReference>
<keyword evidence="2" id="KW-0614">Plasmid</keyword>
<dbReference type="PATRIC" id="fig|762376.5.peg.6732"/>
<dbReference type="Proteomes" id="UP000006876">
    <property type="component" value="Plasmid pA82"/>
</dbReference>
<keyword evidence="1" id="KW-0472">Membrane</keyword>
<dbReference type="HOGENOM" id="CLU_2165430_0_0_4"/>
<protein>
    <submittedName>
        <fullName evidence="2">Putative membrane protein 93</fullName>
    </submittedName>
</protein>
<keyword evidence="1" id="KW-1133">Transmembrane helix</keyword>
<proteinExistence type="predicted"/>
<gene>
    <name evidence="2" type="ordered locus">AXYL_06767</name>
</gene>
<evidence type="ECO:0000256" key="1">
    <source>
        <dbReference type="SAM" id="Phobius"/>
    </source>
</evidence>